<dbReference type="GO" id="GO:0005506">
    <property type="term" value="F:iron ion binding"/>
    <property type="evidence" value="ECO:0007669"/>
    <property type="project" value="InterPro"/>
</dbReference>
<dbReference type="InterPro" id="IPR005123">
    <property type="entry name" value="Oxoglu/Fe-dep_dioxygenase_dom"/>
</dbReference>
<dbReference type="GO" id="GO:0004656">
    <property type="term" value="F:procollagen-proline 4-dioxygenase activity"/>
    <property type="evidence" value="ECO:0007669"/>
    <property type="project" value="TreeGrafter"/>
</dbReference>
<protein>
    <submittedName>
        <fullName evidence="8">2OG-Fe(II) oxygenase</fullName>
    </submittedName>
</protein>
<dbReference type="InterPro" id="IPR045054">
    <property type="entry name" value="P4HA-like"/>
</dbReference>
<dbReference type="Pfam" id="PF13640">
    <property type="entry name" value="2OG-FeII_Oxy_3"/>
    <property type="match status" value="1"/>
</dbReference>
<evidence type="ECO:0000256" key="6">
    <source>
        <dbReference type="ARBA" id="ARBA00023004"/>
    </source>
</evidence>
<keyword evidence="2" id="KW-0479">Metal-binding</keyword>
<evidence type="ECO:0000256" key="3">
    <source>
        <dbReference type="ARBA" id="ARBA00022896"/>
    </source>
</evidence>
<comment type="cofactor">
    <cofactor evidence="1">
        <name>L-ascorbate</name>
        <dbReference type="ChEBI" id="CHEBI:38290"/>
    </cofactor>
</comment>
<dbReference type="InterPro" id="IPR044862">
    <property type="entry name" value="Pro_4_hyd_alph_FE2OG_OXY"/>
</dbReference>
<keyword evidence="6" id="KW-0408">Iron</keyword>
<dbReference type="GO" id="GO:0031418">
    <property type="term" value="F:L-ascorbic acid binding"/>
    <property type="evidence" value="ECO:0007669"/>
    <property type="project" value="UniProtKB-KW"/>
</dbReference>
<dbReference type="EMBL" id="PGUY01000031">
    <property type="protein sequence ID" value="PLT29887.1"/>
    <property type="molecule type" value="Genomic_DNA"/>
</dbReference>
<dbReference type="PROSITE" id="PS51471">
    <property type="entry name" value="FE2OG_OXY"/>
    <property type="match status" value="1"/>
</dbReference>
<sequence length="218" mass="25211">MIRLTPETKIKEQTIFHHIGNKIKTEDREINIITKLEEPLIVILGNVLSDEECDELIMLSKDKMQRSKIGTTRDVNQIRTSSGMFFQENENNTIMKIEKRISSIMNIPVEHGDGIQILKYTPGQEYKAHFDFFSPISGASINNRISTLVIYLNDVEQGGETFFPKLNFSVFPQKGMAVYFEYFYTDTELNEQTLHGGAPVITGEKWVATQWMRRQRVR</sequence>
<dbReference type="AlphaFoldDB" id="A0A2N5M6B0"/>
<evidence type="ECO:0000256" key="4">
    <source>
        <dbReference type="ARBA" id="ARBA00022964"/>
    </source>
</evidence>
<dbReference type="PANTHER" id="PTHR10869">
    <property type="entry name" value="PROLYL 4-HYDROXYLASE ALPHA SUBUNIT"/>
    <property type="match status" value="1"/>
</dbReference>
<evidence type="ECO:0000313" key="9">
    <source>
        <dbReference type="Proteomes" id="UP000234748"/>
    </source>
</evidence>
<dbReference type="SMART" id="SM00702">
    <property type="entry name" value="P4Hc"/>
    <property type="match status" value="1"/>
</dbReference>
<dbReference type="InterPro" id="IPR006620">
    <property type="entry name" value="Pro_4_hyd_alph"/>
</dbReference>
<evidence type="ECO:0000256" key="2">
    <source>
        <dbReference type="ARBA" id="ARBA00022723"/>
    </source>
</evidence>
<evidence type="ECO:0000313" key="8">
    <source>
        <dbReference type="EMBL" id="PLT29887.1"/>
    </source>
</evidence>
<dbReference type="Gene3D" id="2.60.120.620">
    <property type="entry name" value="q2cbj1_9rhob like domain"/>
    <property type="match status" value="1"/>
</dbReference>
<keyword evidence="9" id="KW-1185">Reference proteome</keyword>
<name>A0A2N5M6B0_9BACI</name>
<dbReference type="PANTHER" id="PTHR10869:SF246">
    <property type="entry name" value="TRANSMEMBRANE PROLYL 4-HYDROXYLASE"/>
    <property type="match status" value="1"/>
</dbReference>
<keyword evidence="3" id="KW-0847">Vitamin C</keyword>
<proteinExistence type="predicted"/>
<evidence type="ECO:0000256" key="1">
    <source>
        <dbReference type="ARBA" id="ARBA00001961"/>
    </source>
</evidence>
<comment type="caution">
    <text evidence="8">The sequence shown here is derived from an EMBL/GenBank/DDBJ whole genome shotgun (WGS) entry which is preliminary data.</text>
</comment>
<organism evidence="8 9">
    <name type="scientific">Peribacillus deserti</name>
    <dbReference type="NCBI Taxonomy" id="673318"/>
    <lineage>
        <taxon>Bacteria</taxon>
        <taxon>Bacillati</taxon>
        <taxon>Bacillota</taxon>
        <taxon>Bacilli</taxon>
        <taxon>Bacillales</taxon>
        <taxon>Bacillaceae</taxon>
        <taxon>Peribacillus</taxon>
    </lineage>
</organism>
<reference evidence="8 9" key="1">
    <citation type="submission" date="2017-11" db="EMBL/GenBank/DDBJ databases">
        <title>Comparitive Functional Genomics of Dry Heat Resistant strains isolated from the Viking Spacecraft.</title>
        <authorList>
            <person name="Seuylemezian A."/>
            <person name="Cooper K."/>
            <person name="Vaishampayan P."/>
        </authorList>
    </citation>
    <scope>NUCLEOTIDE SEQUENCE [LARGE SCALE GENOMIC DNA]</scope>
    <source>
        <strain evidence="8 9">V1-29</strain>
    </source>
</reference>
<dbReference type="Proteomes" id="UP000234748">
    <property type="component" value="Unassembled WGS sequence"/>
</dbReference>
<dbReference type="OrthoDB" id="269774at2"/>
<gene>
    <name evidence="8" type="ORF">CUU66_10105</name>
</gene>
<keyword evidence="5" id="KW-0560">Oxidoreductase</keyword>
<evidence type="ECO:0000259" key="7">
    <source>
        <dbReference type="PROSITE" id="PS51471"/>
    </source>
</evidence>
<keyword evidence="4" id="KW-0223">Dioxygenase</keyword>
<accession>A0A2N5M6B0</accession>
<feature type="domain" description="Fe2OG dioxygenase" evidence="7">
    <location>
        <begin position="111"/>
        <end position="214"/>
    </location>
</feature>
<evidence type="ECO:0000256" key="5">
    <source>
        <dbReference type="ARBA" id="ARBA00023002"/>
    </source>
</evidence>